<evidence type="ECO:0000256" key="4">
    <source>
        <dbReference type="SAM" id="MobiDB-lite"/>
    </source>
</evidence>
<feature type="region of interest" description="Disordered" evidence="4">
    <location>
        <begin position="420"/>
        <end position="439"/>
    </location>
</feature>
<evidence type="ECO:0000259" key="5">
    <source>
        <dbReference type="PROSITE" id="PS51192"/>
    </source>
</evidence>
<evidence type="ECO:0000259" key="6">
    <source>
        <dbReference type="PROSITE" id="PS51194"/>
    </source>
</evidence>
<dbReference type="Pfam" id="PF00176">
    <property type="entry name" value="SNF2-rel_dom"/>
    <property type="match status" value="1"/>
</dbReference>
<keyword evidence="2" id="KW-0378">Hydrolase</keyword>
<feature type="domain" description="Helicase C-terminal" evidence="6">
    <location>
        <begin position="991"/>
        <end position="1163"/>
    </location>
</feature>
<feature type="compositionally biased region" description="Polar residues" evidence="4">
    <location>
        <begin position="139"/>
        <end position="155"/>
    </location>
</feature>
<feature type="compositionally biased region" description="Basic and acidic residues" evidence="4">
    <location>
        <begin position="167"/>
        <end position="176"/>
    </location>
</feature>
<dbReference type="GO" id="GO:0005634">
    <property type="term" value="C:nucleus"/>
    <property type="evidence" value="ECO:0007669"/>
    <property type="project" value="TreeGrafter"/>
</dbReference>
<keyword evidence="1" id="KW-0547">Nucleotide-binding</keyword>
<dbReference type="GO" id="GO:0005524">
    <property type="term" value="F:ATP binding"/>
    <property type="evidence" value="ECO:0007669"/>
    <property type="project" value="UniProtKB-KW"/>
</dbReference>
<comment type="caution">
    <text evidence="7">The sequence shown here is derived from an EMBL/GenBank/DDBJ whole genome shotgun (WGS) entry which is preliminary data.</text>
</comment>
<dbReference type="PROSITE" id="PS51192">
    <property type="entry name" value="HELICASE_ATP_BIND_1"/>
    <property type="match status" value="1"/>
</dbReference>
<feature type="compositionally biased region" description="Basic and acidic residues" evidence="4">
    <location>
        <begin position="84"/>
        <end position="95"/>
    </location>
</feature>
<dbReference type="InterPro" id="IPR049730">
    <property type="entry name" value="SNF2/RAD54-like_C"/>
</dbReference>
<dbReference type="PANTHER" id="PTHR45626">
    <property type="entry name" value="TRANSCRIPTION TERMINATION FACTOR 2-RELATED"/>
    <property type="match status" value="1"/>
</dbReference>
<dbReference type="Gene3D" id="3.40.50.10810">
    <property type="entry name" value="Tandem AAA-ATPase domain"/>
    <property type="match status" value="1"/>
</dbReference>
<dbReference type="SMART" id="SM00487">
    <property type="entry name" value="DEXDc"/>
    <property type="match status" value="1"/>
</dbReference>
<dbReference type="InterPro" id="IPR000330">
    <property type="entry name" value="SNF2_N"/>
</dbReference>
<dbReference type="EMBL" id="JACCJC010000006">
    <property type="protein sequence ID" value="KAF6239432.1"/>
    <property type="molecule type" value="Genomic_DNA"/>
</dbReference>
<feature type="compositionally biased region" description="Polar residues" evidence="4">
    <location>
        <begin position="45"/>
        <end position="57"/>
    </location>
</feature>
<proteinExistence type="predicted"/>
<feature type="compositionally biased region" description="Basic and acidic residues" evidence="4">
    <location>
        <begin position="186"/>
        <end position="206"/>
    </location>
</feature>
<evidence type="ECO:0000313" key="7">
    <source>
        <dbReference type="EMBL" id="KAF6239432.1"/>
    </source>
</evidence>
<protein>
    <submittedName>
        <fullName evidence="7">Uncharacterized protein</fullName>
    </submittedName>
</protein>
<sequence length="1170" mass="130636">MITTSTASSSHTSHHMASWTGANGTQLSAAALTDPKALKKHLANGTSISSHFASSSVPARRGSEPPRSEPFFEIPFIPDLASQKSKDDAYDALDHKGKKAVSSQNATIAGRAASSSFDPRRLLDPKGFSNDQRQRDSKSASTESTIAQPSPSNLHLNGKPSEADVNGLRKRDHEDYEGQGMGSLIEKVHNVSQREERPQKKPKAESGEFDVEEDKKVSFVGGGMGGEIGEYLKEKKKQGIAESGSVNAVVDLTGDDEDEEIVVVGDSQEKEVCYGRLQQTKVQAHQLPCPGGKAVYISKGDWPAMRLQLKRFPGKDNIIRVIDPMGKDFGNVDLKTSSALARIMDSKNPRFRTQARITIRKRQPNDYPGKECSEYFDITINLYGPKVKAQPLGKFLRQRSVLLGPPFMVDSGIEVVNPHQPADTPPRTSYGGTQSAPRTAPGYVVRTAEEIHNDIVGMFDSLEQSENLPEKEADPRIITPLLSHQKQGLYFLSNKEEKRVFSDNDEDNNSLWRLRYRPNGSPTYYNVITGTEERNKPPEVLGGILADMMGLGKTLSILSLIVGSLEAAGEWEEIGHLPEMDGDRALIRNSKTTLLVSPLSTLANWEDQIATHIKPGALNYYVYHGANRITDINALARFDLVITTYSIVASEYGGRAKRKDIEPLLQTNFFRIVLDEAHMIREQSTRQSQAICALSAQRRWAVTGTPVQNRLDDLGALVKFLRVQPFDKGGFSQFILAPFKNADPEIIPKLRLLVDSITLRRLKDRIDLPGRHDHVVRLPFTDEEFGLYDWFAKDSQNTLKVIAGEQKKSLGGKTYAHILRAIMRLRLLCAHGRELLSEDDLKVTEGFSLDNAITLDDEEEDNRPALSPKQAYEMLMLFRETDSDTCVQCTRKIIVKDREDTPNGSDDLLGCMLPCYQIICRQCMDAVKSSIIQNSSADHRFKCPFCEQALRTSFFELTKDGIEAAEEARAMARENPRHAKIMGRYGGPHTKVKALLEDLRRSEVESQSLPTGEQPIKSVVFSGWTANLDLIQIALEDSNVKFVRLDGKMSRKNRNLSLDAFRDDPTVCVILISIMAGGLGLNLTTGSKVYVMEPQFNPAAEAQAVDRVHRLGQRREVFTYRFIMKDSFEEKMLDLQRKKQNLADLSMNRGRIDKAEAAKRKLDELRSLFR</sequence>
<keyword evidence="3" id="KW-0067">ATP-binding</keyword>
<dbReference type="GeneID" id="59284366"/>
<dbReference type="AlphaFoldDB" id="A0A8H6G2Z1"/>
<dbReference type="InterPro" id="IPR001650">
    <property type="entry name" value="Helicase_C-like"/>
</dbReference>
<dbReference type="GO" id="GO:0006281">
    <property type="term" value="P:DNA repair"/>
    <property type="evidence" value="ECO:0007669"/>
    <property type="project" value="TreeGrafter"/>
</dbReference>
<feature type="region of interest" description="Disordered" evidence="4">
    <location>
        <begin position="1"/>
        <end position="22"/>
    </location>
</feature>
<dbReference type="InterPro" id="IPR038718">
    <property type="entry name" value="SNF2-like_sf"/>
</dbReference>
<feature type="domain" description="Helicase ATP-binding" evidence="5">
    <location>
        <begin position="534"/>
        <end position="724"/>
    </location>
</feature>
<feature type="region of interest" description="Disordered" evidence="4">
    <location>
        <begin position="45"/>
        <end position="212"/>
    </location>
</feature>
<dbReference type="Gene3D" id="3.40.50.300">
    <property type="entry name" value="P-loop containing nucleotide triphosphate hydrolases"/>
    <property type="match status" value="1"/>
</dbReference>
<organism evidence="7 8">
    <name type="scientific">Letharia columbiana</name>
    <dbReference type="NCBI Taxonomy" id="112416"/>
    <lineage>
        <taxon>Eukaryota</taxon>
        <taxon>Fungi</taxon>
        <taxon>Dikarya</taxon>
        <taxon>Ascomycota</taxon>
        <taxon>Pezizomycotina</taxon>
        <taxon>Lecanoromycetes</taxon>
        <taxon>OSLEUM clade</taxon>
        <taxon>Lecanoromycetidae</taxon>
        <taxon>Lecanorales</taxon>
        <taxon>Lecanorineae</taxon>
        <taxon>Parmeliaceae</taxon>
        <taxon>Letharia</taxon>
    </lineage>
</organism>
<evidence type="ECO:0000256" key="1">
    <source>
        <dbReference type="ARBA" id="ARBA00022741"/>
    </source>
</evidence>
<dbReference type="InterPro" id="IPR050628">
    <property type="entry name" value="SNF2_RAD54_helicase_TF"/>
</dbReference>
<dbReference type="Pfam" id="PF00271">
    <property type="entry name" value="Helicase_C"/>
    <property type="match status" value="1"/>
</dbReference>
<dbReference type="PANTHER" id="PTHR45626:SF52">
    <property type="entry name" value="SINGLE-STRANDED DNA-DEPENDENT ATPASE (EUROFUNG)"/>
    <property type="match status" value="1"/>
</dbReference>
<evidence type="ECO:0000313" key="8">
    <source>
        <dbReference type="Proteomes" id="UP000578531"/>
    </source>
</evidence>
<dbReference type="CDD" id="cd18008">
    <property type="entry name" value="DEXDc_SHPRH-like"/>
    <property type="match status" value="1"/>
</dbReference>
<dbReference type="CDD" id="cd18793">
    <property type="entry name" value="SF2_C_SNF"/>
    <property type="match status" value="1"/>
</dbReference>
<keyword evidence="8" id="KW-1185">Reference proteome</keyword>
<accession>A0A8H6G2Z1</accession>
<dbReference type="InterPro" id="IPR014001">
    <property type="entry name" value="Helicase_ATP-bd"/>
</dbReference>
<feature type="compositionally biased region" description="Polar residues" evidence="4">
    <location>
        <begin position="101"/>
        <end position="117"/>
    </location>
</feature>
<evidence type="ECO:0000256" key="2">
    <source>
        <dbReference type="ARBA" id="ARBA00022801"/>
    </source>
</evidence>
<evidence type="ECO:0000256" key="3">
    <source>
        <dbReference type="ARBA" id="ARBA00022840"/>
    </source>
</evidence>
<reference evidence="7 8" key="1">
    <citation type="journal article" date="2020" name="Genomics">
        <title>Complete, high-quality genomes from long-read metagenomic sequencing of two wolf lichen thalli reveals enigmatic genome architecture.</title>
        <authorList>
            <person name="McKenzie S.K."/>
            <person name="Walston R.F."/>
            <person name="Allen J.L."/>
        </authorList>
    </citation>
    <scope>NUCLEOTIDE SEQUENCE [LARGE SCALE GENOMIC DNA]</scope>
    <source>
        <strain evidence="7">WasteWater2</strain>
    </source>
</reference>
<dbReference type="PROSITE" id="PS51194">
    <property type="entry name" value="HELICASE_CTER"/>
    <property type="match status" value="1"/>
</dbReference>
<feature type="compositionally biased region" description="Low complexity" evidence="4">
    <location>
        <begin position="1"/>
        <end position="18"/>
    </location>
</feature>
<dbReference type="GO" id="GO:0016787">
    <property type="term" value="F:hydrolase activity"/>
    <property type="evidence" value="ECO:0007669"/>
    <property type="project" value="UniProtKB-KW"/>
</dbReference>
<name>A0A8H6G2Z1_9LECA</name>
<dbReference type="SMART" id="SM00490">
    <property type="entry name" value="HELICc"/>
    <property type="match status" value="1"/>
</dbReference>
<dbReference type="Proteomes" id="UP000578531">
    <property type="component" value="Unassembled WGS sequence"/>
</dbReference>
<dbReference type="OrthoDB" id="448448at2759"/>
<dbReference type="GO" id="GO:0008094">
    <property type="term" value="F:ATP-dependent activity, acting on DNA"/>
    <property type="evidence" value="ECO:0007669"/>
    <property type="project" value="TreeGrafter"/>
</dbReference>
<dbReference type="SUPFAM" id="SSF52540">
    <property type="entry name" value="P-loop containing nucleoside triphosphate hydrolases"/>
    <property type="match status" value="2"/>
</dbReference>
<dbReference type="InterPro" id="IPR027417">
    <property type="entry name" value="P-loop_NTPase"/>
</dbReference>
<gene>
    <name evidence="7" type="ORF">HO173_002694</name>
</gene>
<feature type="compositionally biased region" description="Polar residues" evidence="4">
    <location>
        <begin position="426"/>
        <end position="437"/>
    </location>
</feature>
<dbReference type="RefSeq" id="XP_037168719.1">
    <property type="nucleotide sequence ID" value="XM_037304626.1"/>
</dbReference>